<dbReference type="PANTHER" id="PTHR34820:SF4">
    <property type="entry name" value="INNER MEMBRANE PROTEIN YEBZ"/>
    <property type="match status" value="1"/>
</dbReference>
<feature type="transmembrane region" description="Helical" evidence="6">
    <location>
        <begin position="175"/>
        <end position="197"/>
    </location>
</feature>
<dbReference type="InterPro" id="IPR007348">
    <property type="entry name" value="CopC_dom"/>
</dbReference>
<dbReference type="InterPro" id="IPR014756">
    <property type="entry name" value="Ig_E-set"/>
</dbReference>
<comment type="subcellular location">
    <subcellularLocation>
        <location evidence="1">Cell envelope</location>
    </subcellularLocation>
</comment>
<dbReference type="Proteomes" id="UP000600247">
    <property type="component" value="Unassembled WGS sequence"/>
</dbReference>
<dbReference type="GO" id="GO:0042597">
    <property type="term" value="C:periplasmic space"/>
    <property type="evidence" value="ECO:0007669"/>
    <property type="project" value="InterPro"/>
</dbReference>
<evidence type="ECO:0000313" key="9">
    <source>
        <dbReference type="EMBL" id="GGG83833.1"/>
    </source>
</evidence>
<evidence type="ECO:0000256" key="1">
    <source>
        <dbReference type="ARBA" id="ARBA00004196"/>
    </source>
</evidence>
<proteinExistence type="predicted"/>
<dbReference type="GO" id="GO:0030313">
    <property type="term" value="C:cell envelope"/>
    <property type="evidence" value="ECO:0007669"/>
    <property type="project" value="UniProtKB-SubCell"/>
</dbReference>
<dbReference type="Pfam" id="PF04234">
    <property type="entry name" value="CopC"/>
    <property type="match status" value="1"/>
</dbReference>
<keyword evidence="2" id="KW-0479">Metal-binding</keyword>
<dbReference type="RefSeq" id="WP_188892085.1">
    <property type="nucleotide sequence ID" value="NZ_BMHY01000012.1"/>
</dbReference>
<dbReference type="Gene3D" id="2.60.40.1220">
    <property type="match status" value="1"/>
</dbReference>
<dbReference type="SUPFAM" id="SSF81296">
    <property type="entry name" value="E set domains"/>
    <property type="match status" value="1"/>
</dbReference>
<feature type="domain" description="CopC" evidence="8">
    <location>
        <begin position="28"/>
        <end position="120"/>
    </location>
</feature>
<evidence type="ECO:0000256" key="7">
    <source>
        <dbReference type="SAM" id="SignalP"/>
    </source>
</evidence>
<feature type="compositionally biased region" description="Polar residues" evidence="5">
    <location>
        <begin position="159"/>
        <end position="173"/>
    </location>
</feature>
<sequence>MRLKMMASNIFVLLAALLILFPSAAMAHSKMDSAVPGDGETVNVSPSEITMTFNTKIEKLSKFKLLNEAAEEVKTGKSVVDGNTMSGDLPEKLANGSYTVKWTIMGADGHTISGDYSFTVDAPEEAAATATPDATPVPSADPTETPAETPTEVPAVPDQASNNGNTPTTQNSDMALGPILVVAVVITVIALVAAILISRRRKG</sequence>
<keyword evidence="6" id="KW-1133">Transmembrane helix</keyword>
<keyword evidence="6" id="KW-0812">Transmembrane</keyword>
<dbReference type="GO" id="GO:0005886">
    <property type="term" value="C:plasma membrane"/>
    <property type="evidence" value="ECO:0007669"/>
    <property type="project" value="TreeGrafter"/>
</dbReference>
<protein>
    <recommendedName>
        <fullName evidence="8">CopC domain-containing protein</fullName>
    </recommendedName>
</protein>
<keyword evidence="10" id="KW-1185">Reference proteome</keyword>
<accession>A0A917HN09</accession>
<gene>
    <name evidence="9" type="ORF">GCM10010918_46940</name>
</gene>
<keyword evidence="4" id="KW-0186">Copper</keyword>
<dbReference type="AlphaFoldDB" id="A0A917HN09"/>
<keyword evidence="6" id="KW-0472">Membrane</keyword>
<name>A0A917HN09_9BACL</name>
<comment type="caution">
    <text evidence="9">The sequence shown here is derived from an EMBL/GenBank/DDBJ whole genome shotgun (WGS) entry which is preliminary data.</text>
</comment>
<feature type="signal peptide" evidence="7">
    <location>
        <begin position="1"/>
        <end position="27"/>
    </location>
</feature>
<keyword evidence="3 7" id="KW-0732">Signal</keyword>
<feature type="region of interest" description="Disordered" evidence="5">
    <location>
        <begin position="125"/>
        <end position="173"/>
    </location>
</feature>
<dbReference type="PANTHER" id="PTHR34820">
    <property type="entry name" value="INNER MEMBRANE PROTEIN YEBZ"/>
    <property type="match status" value="1"/>
</dbReference>
<dbReference type="InterPro" id="IPR032694">
    <property type="entry name" value="CopC/D"/>
</dbReference>
<feature type="chain" id="PRO_5037530150" description="CopC domain-containing protein" evidence="7">
    <location>
        <begin position="28"/>
        <end position="203"/>
    </location>
</feature>
<evidence type="ECO:0000259" key="8">
    <source>
        <dbReference type="Pfam" id="PF04234"/>
    </source>
</evidence>
<feature type="compositionally biased region" description="Low complexity" evidence="5">
    <location>
        <begin position="125"/>
        <end position="157"/>
    </location>
</feature>
<evidence type="ECO:0000256" key="6">
    <source>
        <dbReference type="SAM" id="Phobius"/>
    </source>
</evidence>
<dbReference type="InterPro" id="IPR014755">
    <property type="entry name" value="Cu-Rt/internalin_Ig-like"/>
</dbReference>
<dbReference type="GO" id="GO:0005507">
    <property type="term" value="F:copper ion binding"/>
    <property type="evidence" value="ECO:0007669"/>
    <property type="project" value="InterPro"/>
</dbReference>
<organism evidence="9 10">
    <name type="scientific">Paenibacillus radicis</name>
    <name type="common">ex Gao et al. 2016</name>
    <dbReference type="NCBI Taxonomy" id="1737354"/>
    <lineage>
        <taxon>Bacteria</taxon>
        <taxon>Bacillati</taxon>
        <taxon>Bacillota</taxon>
        <taxon>Bacilli</taxon>
        <taxon>Bacillales</taxon>
        <taxon>Paenibacillaceae</taxon>
        <taxon>Paenibacillus</taxon>
    </lineage>
</organism>
<evidence type="ECO:0000256" key="4">
    <source>
        <dbReference type="ARBA" id="ARBA00023008"/>
    </source>
</evidence>
<reference evidence="9 10" key="1">
    <citation type="journal article" date="2014" name="Int. J. Syst. Evol. Microbiol.">
        <title>Complete genome sequence of Corynebacterium casei LMG S-19264T (=DSM 44701T), isolated from a smear-ripened cheese.</title>
        <authorList>
            <consortium name="US DOE Joint Genome Institute (JGI-PGF)"/>
            <person name="Walter F."/>
            <person name="Albersmeier A."/>
            <person name="Kalinowski J."/>
            <person name="Ruckert C."/>
        </authorList>
    </citation>
    <scope>NUCLEOTIDE SEQUENCE [LARGE SCALE GENOMIC DNA]</scope>
    <source>
        <strain evidence="9 10">CGMCC 1.15286</strain>
    </source>
</reference>
<dbReference type="GO" id="GO:0006825">
    <property type="term" value="P:copper ion transport"/>
    <property type="evidence" value="ECO:0007669"/>
    <property type="project" value="InterPro"/>
</dbReference>
<evidence type="ECO:0000256" key="3">
    <source>
        <dbReference type="ARBA" id="ARBA00022729"/>
    </source>
</evidence>
<evidence type="ECO:0000256" key="2">
    <source>
        <dbReference type="ARBA" id="ARBA00022723"/>
    </source>
</evidence>
<dbReference type="GO" id="GO:0046688">
    <property type="term" value="P:response to copper ion"/>
    <property type="evidence" value="ECO:0007669"/>
    <property type="project" value="InterPro"/>
</dbReference>
<evidence type="ECO:0000313" key="10">
    <source>
        <dbReference type="Proteomes" id="UP000600247"/>
    </source>
</evidence>
<evidence type="ECO:0000256" key="5">
    <source>
        <dbReference type="SAM" id="MobiDB-lite"/>
    </source>
</evidence>
<dbReference type="EMBL" id="BMHY01000012">
    <property type="protein sequence ID" value="GGG83833.1"/>
    <property type="molecule type" value="Genomic_DNA"/>
</dbReference>